<comment type="caution">
    <text evidence="2">The sequence shown here is derived from an EMBL/GenBank/DDBJ whole genome shotgun (WGS) entry which is preliminary data.</text>
</comment>
<evidence type="ECO:0000313" key="3">
    <source>
        <dbReference type="Proteomes" id="UP001203207"/>
    </source>
</evidence>
<keyword evidence="1" id="KW-0812">Transmembrane</keyword>
<name>A0AAE3K8A9_9EURY</name>
<evidence type="ECO:0000256" key="1">
    <source>
        <dbReference type="SAM" id="Phobius"/>
    </source>
</evidence>
<keyword evidence="1" id="KW-0472">Membrane</keyword>
<dbReference type="Proteomes" id="UP001203207">
    <property type="component" value="Unassembled WGS sequence"/>
</dbReference>
<dbReference type="AlphaFoldDB" id="A0AAE3K8A9"/>
<keyword evidence="3" id="KW-1185">Reference proteome</keyword>
<reference evidence="2" key="1">
    <citation type="journal article" date="2022" name="Syst. Appl. Microbiol.">
        <title>Natronocalculus amylovorans gen. nov., sp. nov., and Natranaeroarchaeum aerophilus sp. nov., dominant culturable amylolytic natronoarchaea from hypersaline soda lakes in southwestern Siberia.</title>
        <authorList>
            <person name="Sorokin D.Y."/>
            <person name="Elcheninov A.G."/>
            <person name="Khizhniak T.V."/>
            <person name="Koenen M."/>
            <person name="Bale N.J."/>
            <person name="Damste J.S.S."/>
            <person name="Kublanov I.V."/>
        </authorList>
    </citation>
    <scope>NUCLEOTIDE SEQUENCE</scope>
    <source>
        <strain evidence="2">AArc-St2</strain>
    </source>
</reference>
<feature type="transmembrane region" description="Helical" evidence="1">
    <location>
        <begin position="97"/>
        <end position="120"/>
    </location>
</feature>
<dbReference type="RefSeq" id="WP_250583316.1">
    <property type="nucleotide sequence ID" value="NZ_JAKRVX010000002.1"/>
</dbReference>
<keyword evidence="1" id="KW-1133">Transmembrane helix</keyword>
<evidence type="ECO:0000313" key="2">
    <source>
        <dbReference type="EMBL" id="MCL9816325.1"/>
    </source>
</evidence>
<reference evidence="2" key="2">
    <citation type="submission" date="2022-02" db="EMBL/GenBank/DDBJ databases">
        <authorList>
            <person name="Elcheninov A.G."/>
            <person name="Sorokin D.Y."/>
            <person name="Kublanov I.V."/>
        </authorList>
    </citation>
    <scope>NUCLEOTIDE SEQUENCE</scope>
    <source>
        <strain evidence="2">AArc-St2</strain>
    </source>
</reference>
<protein>
    <submittedName>
        <fullName evidence="2">Uncharacterized protein</fullName>
    </submittedName>
</protein>
<sequence>MIGLIGAETIGLGAISGLIAAAVMNWPMSHRADGFTPAYVAAGILTGRSADTVPFRDAVIAHHAAGLLAGILYAVVATVIGIGVPSVASVTVAGIDILAHLLASTLVVIFIYVFFAHLVLPRAGGRIYEEQSTAVRGQWLRSSLVFGTTIVVVVPLLAVVVAS</sequence>
<feature type="transmembrane region" description="Helical" evidence="1">
    <location>
        <begin position="140"/>
        <end position="162"/>
    </location>
</feature>
<organism evidence="2 3">
    <name type="scientific">Natronocalculus amylovorans</name>
    <dbReference type="NCBI Taxonomy" id="2917812"/>
    <lineage>
        <taxon>Archaea</taxon>
        <taxon>Methanobacteriati</taxon>
        <taxon>Methanobacteriota</taxon>
        <taxon>Stenosarchaea group</taxon>
        <taxon>Halobacteria</taxon>
        <taxon>Halobacteriales</taxon>
        <taxon>Haloferacaceae</taxon>
        <taxon>Natronocalculus</taxon>
    </lineage>
</organism>
<dbReference type="EMBL" id="JAKRVX010000002">
    <property type="protein sequence ID" value="MCL9816325.1"/>
    <property type="molecule type" value="Genomic_DNA"/>
</dbReference>
<accession>A0AAE3K8A9</accession>
<proteinExistence type="predicted"/>
<gene>
    <name evidence="2" type="ORF">AArcSt2_05140</name>
</gene>
<feature type="transmembrane region" description="Helical" evidence="1">
    <location>
        <begin position="64"/>
        <end position="85"/>
    </location>
</feature>